<dbReference type="InterPro" id="IPR051681">
    <property type="entry name" value="Ser/Thr_Kinases-Pseudokinases"/>
</dbReference>
<dbReference type="EMBL" id="CYGV01001259">
    <property type="protein sequence ID" value="CUA71756.1"/>
    <property type="molecule type" value="Genomic_DNA"/>
</dbReference>
<evidence type="ECO:0000259" key="5">
    <source>
        <dbReference type="PROSITE" id="PS50011"/>
    </source>
</evidence>
<evidence type="ECO:0000256" key="1">
    <source>
        <dbReference type="ARBA" id="ARBA00022679"/>
    </source>
</evidence>
<dbReference type="SMART" id="SM00220">
    <property type="entry name" value="S_TKc"/>
    <property type="match status" value="2"/>
</dbReference>
<keyword evidence="3 6" id="KW-0418">Kinase</keyword>
<protein>
    <submittedName>
        <fullName evidence="6">RGS domain-containing serine/threonine-protein kinase A</fullName>
    </submittedName>
</protein>
<accession>A0A0K6FZQ7</accession>
<dbReference type="PROSITE" id="PS50011">
    <property type="entry name" value="PROTEIN_KINASE_DOM"/>
    <property type="match status" value="2"/>
</dbReference>
<dbReference type="PANTHER" id="PTHR44329:SF288">
    <property type="entry name" value="MITOGEN-ACTIVATED PROTEIN KINASE KINASE KINASE 20"/>
    <property type="match status" value="1"/>
</dbReference>
<keyword evidence="7" id="KW-1185">Reference proteome</keyword>
<evidence type="ECO:0000313" key="7">
    <source>
        <dbReference type="Proteomes" id="UP000044841"/>
    </source>
</evidence>
<dbReference type="Proteomes" id="UP000044841">
    <property type="component" value="Unassembled WGS sequence"/>
</dbReference>
<reference evidence="6 7" key="1">
    <citation type="submission" date="2015-07" db="EMBL/GenBank/DDBJ databases">
        <authorList>
            <person name="Noorani M."/>
        </authorList>
    </citation>
    <scope>NUCLEOTIDE SEQUENCE [LARGE SCALE GENOMIC DNA]</scope>
    <source>
        <strain evidence="6">BBA 69670</strain>
    </source>
</reference>
<keyword evidence="1" id="KW-0808">Transferase</keyword>
<dbReference type="InterPro" id="IPR001245">
    <property type="entry name" value="Ser-Thr/Tyr_kinase_cat_dom"/>
</dbReference>
<keyword evidence="4" id="KW-0067">ATP-binding</keyword>
<sequence>MQPPLIHDEMTYDEMTYHEMTYAHVSMMLNRSASDIIDFRDALEAFKLFLNVQEEVTVCKEQLKVLRSQATYVLEECASYRGEEGAQDVTTTLSTVTQTLFQVSKTFQAKARWELIIQEYLIVSELELAIGNAFRILKDQLRQLTGAEHATSLFHSKKLGQARGKDRKKLESLELEVQSDEDPDTMVSRLMEERLKVLGDSMAILAQQQIDARKSLAFIAELTGKSLPPNIMLDKKFVTIGNHAINQGYSYDVFVGEYFTGEKIAIKVLRHRVDEETATKTHMRFARLTENWAALRHDCILPFYGVGVMQSPVSSTEYQLYLVSPYLKNQDIKRHIKSYPTVSGRARLQMALDIARGLKHMHEGEDLPQLEGKGVVHSALNIYNVLVKDSGRAVISGFGHAKVIKDFQASFTGDNSEYRYMGPEILDGAVLTFGSDIWSWAMTSLEILTDEPPFGAKTRGTKIIQMIGTNRRPERANHPKIEEYEHSDEIWQLFEDCWKKQPEDRPSAREIVTRLRELEKLLATTEIIGLLSEHGYLDLDITARIDLERCDKIAATSGGAGDIFRGYLHDGSKVAIKCPRPRRPTVPSDGRRSFIKEIAKEGYSWSKHRHSNILEILGIALFHNRIALVSPWMENGTVVDYIKQQPNADRPNLCAQVSSGLAYLHQAGTIHGDLKGINVLVSKSGVAKIIDFGSTVLNHYSVQFTGGDMSHTFTWRWAAPELLAADSENAKASKQADVYALGMTIFEIIVGEVPFEDIIDSQVVLAVLRGERPRRSVERISQLSRDGDRLWNLLKTCWHSDPSIRPAAEDIRLEMSQITPSGLRIYP</sequence>
<dbReference type="GO" id="GO:0004674">
    <property type="term" value="F:protein serine/threonine kinase activity"/>
    <property type="evidence" value="ECO:0007669"/>
    <property type="project" value="TreeGrafter"/>
</dbReference>
<keyword evidence="2" id="KW-0547">Nucleotide-binding</keyword>
<dbReference type="Pfam" id="PF07714">
    <property type="entry name" value="PK_Tyr_Ser-Thr"/>
    <property type="match status" value="2"/>
</dbReference>
<dbReference type="GO" id="GO:0005524">
    <property type="term" value="F:ATP binding"/>
    <property type="evidence" value="ECO:0007669"/>
    <property type="project" value="UniProtKB-KW"/>
</dbReference>
<evidence type="ECO:0000256" key="3">
    <source>
        <dbReference type="ARBA" id="ARBA00022777"/>
    </source>
</evidence>
<dbReference type="AlphaFoldDB" id="A0A0K6FZQ7"/>
<dbReference type="PANTHER" id="PTHR44329">
    <property type="entry name" value="SERINE/THREONINE-PROTEIN KINASE TNNI3K-RELATED"/>
    <property type="match status" value="1"/>
</dbReference>
<feature type="domain" description="Protein kinase" evidence="5">
    <location>
        <begin position="239"/>
        <end position="522"/>
    </location>
</feature>
<proteinExistence type="predicted"/>
<evidence type="ECO:0000256" key="2">
    <source>
        <dbReference type="ARBA" id="ARBA00022741"/>
    </source>
</evidence>
<name>A0A0K6FZQ7_9AGAM</name>
<dbReference type="InterPro" id="IPR011009">
    <property type="entry name" value="Kinase-like_dom_sf"/>
</dbReference>
<gene>
    <name evidence="6" type="ORF">RSOLAG22IIIB_09797</name>
</gene>
<evidence type="ECO:0000256" key="4">
    <source>
        <dbReference type="ARBA" id="ARBA00022840"/>
    </source>
</evidence>
<feature type="domain" description="Protein kinase" evidence="5">
    <location>
        <begin position="549"/>
        <end position="827"/>
    </location>
</feature>
<dbReference type="InterPro" id="IPR000719">
    <property type="entry name" value="Prot_kinase_dom"/>
</dbReference>
<dbReference type="Gene3D" id="1.10.510.10">
    <property type="entry name" value="Transferase(Phosphotransferase) domain 1"/>
    <property type="match status" value="2"/>
</dbReference>
<evidence type="ECO:0000313" key="6">
    <source>
        <dbReference type="EMBL" id="CUA71756.1"/>
    </source>
</evidence>
<organism evidence="6 7">
    <name type="scientific">Rhizoctonia solani</name>
    <dbReference type="NCBI Taxonomy" id="456999"/>
    <lineage>
        <taxon>Eukaryota</taxon>
        <taxon>Fungi</taxon>
        <taxon>Dikarya</taxon>
        <taxon>Basidiomycota</taxon>
        <taxon>Agaricomycotina</taxon>
        <taxon>Agaricomycetes</taxon>
        <taxon>Cantharellales</taxon>
        <taxon>Ceratobasidiaceae</taxon>
        <taxon>Rhizoctonia</taxon>
    </lineage>
</organism>
<dbReference type="SUPFAM" id="SSF56112">
    <property type="entry name" value="Protein kinase-like (PK-like)"/>
    <property type="match status" value="2"/>
</dbReference>